<keyword evidence="3" id="KW-0444">Lipid biosynthesis</keyword>
<dbReference type="GO" id="GO:0022857">
    <property type="term" value="F:transmembrane transporter activity"/>
    <property type="evidence" value="ECO:0007669"/>
    <property type="project" value="InterPro"/>
</dbReference>
<dbReference type="SUPFAM" id="SSF103481">
    <property type="entry name" value="Multidrug resistance efflux transporter EmrE"/>
    <property type="match status" value="1"/>
</dbReference>
<keyword evidence="7" id="KW-0448">Lipopolysaccharide biosynthesis</keyword>
<feature type="domain" description="EamA" evidence="12">
    <location>
        <begin position="39"/>
        <end position="116"/>
    </location>
</feature>
<keyword evidence="14" id="KW-1185">Reference proteome</keyword>
<protein>
    <recommendedName>
        <fullName evidence="12">EamA domain-containing protein</fullName>
    </recommendedName>
</protein>
<dbReference type="GO" id="GO:0009103">
    <property type="term" value="P:lipopolysaccharide biosynthetic process"/>
    <property type="evidence" value="ECO:0007669"/>
    <property type="project" value="UniProtKB-KW"/>
</dbReference>
<keyword evidence="4" id="KW-0997">Cell inner membrane</keyword>
<evidence type="ECO:0000313" key="13">
    <source>
        <dbReference type="EMBL" id="ESK52352.1"/>
    </source>
</evidence>
<dbReference type="GO" id="GO:0009245">
    <property type="term" value="P:lipid A biosynthetic process"/>
    <property type="evidence" value="ECO:0007669"/>
    <property type="project" value="UniProtKB-KW"/>
</dbReference>
<keyword evidence="6 11" id="KW-0812">Transmembrane</keyword>
<feature type="transmembrane region" description="Helical" evidence="11">
    <location>
        <begin position="100"/>
        <end position="117"/>
    </location>
</feature>
<dbReference type="InterPro" id="IPR000620">
    <property type="entry name" value="EamA_dom"/>
</dbReference>
<evidence type="ECO:0000313" key="14">
    <source>
        <dbReference type="Proteomes" id="UP000018418"/>
    </source>
</evidence>
<accession>V2UQW1</accession>
<evidence type="ECO:0000256" key="1">
    <source>
        <dbReference type="ARBA" id="ARBA00004651"/>
    </source>
</evidence>
<gene>
    <name evidence="13" type="ORF">P255_00503</name>
</gene>
<dbReference type="AlphaFoldDB" id="V2UQW1"/>
<sequence length="134" mass="15189">MKSFYIIGFLVLMMFDTLAQISFKFASVHAMPLSFDLPWLIRVFAHPWIYGAFVGYIGAFFTWMTLLKYAPVGPAFAASHLELISVTLLSIWLFNEPLTFIKIIGALFIIAGVFFLARDESKADVENVPYNIHS</sequence>
<keyword evidence="2" id="KW-1003">Cell membrane</keyword>
<evidence type="ECO:0000256" key="4">
    <source>
        <dbReference type="ARBA" id="ARBA00022519"/>
    </source>
</evidence>
<evidence type="ECO:0000256" key="9">
    <source>
        <dbReference type="ARBA" id="ARBA00023098"/>
    </source>
</evidence>
<evidence type="ECO:0000256" key="3">
    <source>
        <dbReference type="ARBA" id="ARBA00022516"/>
    </source>
</evidence>
<evidence type="ECO:0000256" key="2">
    <source>
        <dbReference type="ARBA" id="ARBA00022475"/>
    </source>
</evidence>
<dbReference type="Pfam" id="PF00892">
    <property type="entry name" value="EamA"/>
    <property type="match status" value="1"/>
</dbReference>
<dbReference type="EMBL" id="AYEU01000003">
    <property type="protein sequence ID" value="ESK52352.1"/>
    <property type="molecule type" value="Genomic_DNA"/>
</dbReference>
<dbReference type="GO" id="GO:0005886">
    <property type="term" value="C:plasma membrane"/>
    <property type="evidence" value="ECO:0007669"/>
    <property type="project" value="UniProtKB-SubCell"/>
</dbReference>
<keyword evidence="8 11" id="KW-1133">Transmembrane helix</keyword>
<dbReference type="Proteomes" id="UP000018418">
    <property type="component" value="Unassembled WGS sequence"/>
</dbReference>
<evidence type="ECO:0000256" key="10">
    <source>
        <dbReference type="ARBA" id="ARBA00023136"/>
    </source>
</evidence>
<dbReference type="STRING" id="396323.VH98_10600"/>
<evidence type="ECO:0000256" key="8">
    <source>
        <dbReference type="ARBA" id="ARBA00022989"/>
    </source>
</evidence>
<dbReference type="OrthoDB" id="7021040at2"/>
<dbReference type="RefSeq" id="WP_004903287.1">
    <property type="nucleotide sequence ID" value="NZ_BBTI01000004.1"/>
</dbReference>
<name>V2UQW1_9GAMM</name>
<keyword evidence="10 11" id="KW-0472">Membrane</keyword>
<dbReference type="PATRIC" id="fig|1341683.3.peg.494"/>
<keyword evidence="5" id="KW-0441">Lipid A biosynthesis</keyword>
<proteinExistence type="predicted"/>
<comment type="subcellular location">
    <subcellularLocation>
        <location evidence="1">Cell membrane</location>
        <topology evidence="1">Multi-pass membrane protein</topology>
    </subcellularLocation>
</comment>
<dbReference type="InterPro" id="IPR037185">
    <property type="entry name" value="EmrE-like"/>
</dbReference>
<dbReference type="InterPro" id="IPR000390">
    <property type="entry name" value="Small_drug/metabolite_transptr"/>
</dbReference>
<dbReference type="HOGENOM" id="CLU_131462_3_0_6"/>
<evidence type="ECO:0000256" key="6">
    <source>
        <dbReference type="ARBA" id="ARBA00022692"/>
    </source>
</evidence>
<feature type="transmembrane region" description="Helical" evidence="11">
    <location>
        <begin position="43"/>
        <end position="63"/>
    </location>
</feature>
<reference evidence="13 14" key="1">
    <citation type="submission" date="2013-10" db="EMBL/GenBank/DDBJ databases">
        <title>The Genome Sequence of Acinetobacter brisouii CIP 110357.</title>
        <authorList>
            <consortium name="The Broad Institute Genomics Platform"/>
            <consortium name="The Broad Institute Genome Sequencing Center for Infectious Disease"/>
            <person name="Cerqueira G."/>
            <person name="Feldgarden M."/>
            <person name="Courvalin P."/>
            <person name="Grillot-Courvalin C."/>
            <person name="Clermont D."/>
            <person name="Rocha E."/>
            <person name="Yoon E.-J."/>
            <person name="Nemec A."/>
            <person name="Young S.K."/>
            <person name="Zeng Q."/>
            <person name="Gargeya S."/>
            <person name="Fitzgerald M."/>
            <person name="Abouelleil A."/>
            <person name="Alvarado L."/>
            <person name="Berlin A.M."/>
            <person name="Chapman S.B."/>
            <person name="Gainer-Dewar J."/>
            <person name="Goldberg J."/>
            <person name="Gnerre S."/>
            <person name="Griggs A."/>
            <person name="Gujja S."/>
            <person name="Hansen M."/>
            <person name="Howarth C."/>
            <person name="Imamovic A."/>
            <person name="Ireland A."/>
            <person name="Larimer J."/>
            <person name="McCowan C."/>
            <person name="Murphy C."/>
            <person name="Pearson M."/>
            <person name="Poon T.W."/>
            <person name="Priest M."/>
            <person name="Roberts A."/>
            <person name="Saif S."/>
            <person name="Shea T."/>
            <person name="Sykes S."/>
            <person name="Wortman J."/>
            <person name="Nusbaum C."/>
            <person name="Birren B."/>
        </authorList>
    </citation>
    <scope>NUCLEOTIDE SEQUENCE [LARGE SCALE GENOMIC DNA]</scope>
    <source>
        <strain evidence="13 14">CIP 110357</strain>
    </source>
</reference>
<evidence type="ECO:0000256" key="11">
    <source>
        <dbReference type="SAM" id="Phobius"/>
    </source>
</evidence>
<evidence type="ECO:0000256" key="5">
    <source>
        <dbReference type="ARBA" id="ARBA00022556"/>
    </source>
</evidence>
<keyword evidence="9" id="KW-0443">Lipid metabolism</keyword>
<evidence type="ECO:0000256" key="7">
    <source>
        <dbReference type="ARBA" id="ARBA00022985"/>
    </source>
</evidence>
<dbReference type="Gene3D" id="1.10.3730.20">
    <property type="match status" value="1"/>
</dbReference>
<evidence type="ECO:0000259" key="12">
    <source>
        <dbReference type="Pfam" id="PF00892"/>
    </source>
</evidence>
<feature type="transmembrane region" description="Helical" evidence="11">
    <location>
        <begin position="75"/>
        <end position="94"/>
    </location>
</feature>
<dbReference type="PANTHER" id="PTHR30561:SF9">
    <property type="entry name" value="4-AMINO-4-DEOXY-L-ARABINOSE-PHOSPHOUNDECAPRENOL FLIPPASE SUBUNIT ARNF-RELATED"/>
    <property type="match status" value="1"/>
</dbReference>
<comment type="caution">
    <text evidence="13">The sequence shown here is derived from an EMBL/GenBank/DDBJ whole genome shotgun (WGS) entry which is preliminary data.</text>
</comment>
<dbReference type="PANTHER" id="PTHR30561">
    <property type="entry name" value="SMR FAMILY PROTON-DEPENDENT DRUG EFFLUX TRANSPORTER SUGE"/>
    <property type="match status" value="1"/>
</dbReference>
<organism evidence="13 14">
    <name type="scientific">Acinetobacter brisouii CIP 110357</name>
    <dbReference type="NCBI Taxonomy" id="1341683"/>
    <lineage>
        <taxon>Bacteria</taxon>
        <taxon>Pseudomonadati</taxon>
        <taxon>Pseudomonadota</taxon>
        <taxon>Gammaproteobacteria</taxon>
        <taxon>Moraxellales</taxon>
        <taxon>Moraxellaceae</taxon>
        <taxon>Acinetobacter</taxon>
    </lineage>
</organism>